<reference evidence="2 3" key="1">
    <citation type="journal article" date="2020" name="ISME J.">
        <title>Uncovering the hidden diversity of litter-decomposition mechanisms in mushroom-forming fungi.</title>
        <authorList>
            <person name="Floudas D."/>
            <person name="Bentzer J."/>
            <person name="Ahren D."/>
            <person name="Johansson T."/>
            <person name="Persson P."/>
            <person name="Tunlid A."/>
        </authorList>
    </citation>
    <scope>NUCLEOTIDE SEQUENCE [LARGE SCALE GENOMIC DNA]</scope>
    <source>
        <strain evidence="2 3">CBS 406.79</strain>
    </source>
</reference>
<feature type="compositionally biased region" description="Polar residues" evidence="1">
    <location>
        <begin position="104"/>
        <end position="115"/>
    </location>
</feature>
<dbReference type="AlphaFoldDB" id="A0A8H5H4G4"/>
<gene>
    <name evidence="2" type="ORF">D9757_008293</name>
</gene>
<feature type="compositionally biased region" description="Polar residues" evidence="1">
    <location>
        <begin position="86"/>
        <end position="96"/>
    </location>
</feature>
<evidence type="ECO:0000256" key="1">
    <source>
        <dbReference type="SAM" id="MobiDB-lite"/>
    </source>
</evidence>
<evidence type="ECO:0000313" key="3">
    <source>
        <dbReference type="Proteomes" id="UP000518752"/>
    </source>
</evidence>
<feature type="region of interest" description="Disordered" evidence="1">
    <location>
        <begin position="35"/>
        <end position="130"/>
    </location>
</feature>
<sequence>MKSGAKTFLFVTTTNMDLDADLYGDLYETDIADPAVEDKFDTSKQPAESTADTGKKPAPATSFASSSTTTTPPPPPPLSSAPLAQQIPTFEDSGTTRYRDEPSLGQSHYEQNYPVSDQHRGIRPSEMKEE</sequence>
<keyword evidence="3" id="KW-1185">Reference proteome</keyword>
<proteinExistence type="predicted"/>
<protein>
    <submittedName>
        <fullName evidence="2">Uncharacterized protein</fullName>
    </submittedName>
</protein>
<organism evidence="2 3">
    <name type="scientific">Collybiopsis confluens</name>
    <dbReference type="NCBI Taxonomy" id="2823264"/>
    <lineage>
        <taxon>Eukaryota</taxon>
        <taxon>Fungi</taxon>
        <taxon>Dikarya</taxon>
        <taxon>Basidiomycota</taxon>
        <taxon>Agaricomycotina</taxon>
        <taxon>Agaricomycetes</taxon>
        <taxon>Agaricomycetidae</taxon>
        <taxon>Agaricales</taxon>
        <taxon>Marasmiineae</taxon>
        <taxon>Omphalotaceae</taxon>
        <taxon>Collybiopsis</taxon>
    </lineage>
</organism>
<comment type="caution">
    <text evidence="2">The sequence shown here is derived from an EMBL/GenBank/DDBJ whole genome shotgun (WGS) entry which is preliminary data.</text>
</comment>
<dbReference type="OrthoDB" id="3056853at2759"/>
<evidence type="ECO:0000313" key="2">
    <source>
        <dbReference type="EMBL" id="KAF5376557.1"/>
    </source>
</evidence>
<feature type="compositionally biased region" description="Polar residues" evidence="1">
    <location>
        <begin position="43"/>
        <end position="52"/>
    </location>
</feature>
<accession>A0A8H5H4G4</accession>
<name>A0A8H5H4G4_9AGAR</name>
<feature type="compositionally biased region" description="Basic and acidic residues" evidence="1">
    <location>
        <begin position="117"/>
        <end position="130"/>
    </location>
</feature>
<dbReference type="Proteomes" id="UP000518752">
    <property type="component" value="Unassembled WGS sequence"/>
</dbReference>
<dbReference type="EMBL" id="JAACJN010000090">
    <property type="protein sequence ID" value="KAF5376557.1"/>
    <property type="molecule type" value="Genomic_DNA"/>
</dbReference>
<feature type="compositionally biased region" description="Low complexity" evidence="1">
    <location>
        <begin position="57"/>
        <end position="70"/>
    </location>
</feature>